<keyword evidence="6 7" id="KW-0012">Acyltransferase</keyword>
<dbReference type="AlphaFoldDB" id="A0AAD1UCB6"/>
<sequence>MEFQCLYCEAYVGGTTKHCKDCNRCTKGFDHHCKWLNNCIGHNNYTHFFILVALVSVSGYFIIVAYSTCLARITRISYARELLTLRIYLSLFLLLKTVKTLLLTLLFGFHIYLKLKGTTTFNILRKDKQVWPEKDKYFHQGIERQRKRIISDQSVLPLNIPDELEHNLTQQAKGTKIISQNDILKNYHTSKRAERGIQPKSFKKYPGHPQISDYDDKEEEKRNNQTILDLTAQSYISKA</sequence>
<dbReference type="InterPro" id="IPR039859">
    <property type="entry name" value="PFA4/ZDH16/20/ERF2-like"/>
</dbReference>
<evidence type="ECO:0000256" key="7">
    <source>
        <dbReference type="RuleBase" id="RU079119"/>
    </source>
</evidence>
<feature type="transmembrane region" description="Helical" evidence="7">
    <location>
        <begin position="45"/>
        <end position="66"/>
    </location>
</feature>
<evidence type="ECO:0000256" key="2">
    <source>
        <dbReference type="ARBA" id="ARBA00022679"/>
    </source>
</evidence>
<keyword evidence="5 7" id="KW-0472">Membrane</keyword>
<keyword evidence="3 7" id="KW-0812">Transmembrane</keyword>
<comment type="caution">
    <text evidence="10">The sequence shown here is derived from an EMBL/GenBank/DDBJ whole genome shotgun (WGS) entry which is preliminary data.</text>
</comment>
<dbReference type="Pfam" id="PF01529">
    <property type="entry name" value="DHHC"/>
    <property type="match status" value="1"/>
</dbReference>
<keyword evidence="2 7" id="KW-0808">Transferase</keyword>
<evidence type="ECO:0000256" key="1">
    <source>
        <dbReference type="ARBA" id="ARBA00004141"/>
    </source>
</evidence>
<comment type="subcellular location">
    <subcellularLocation>
        <location evidence="1">Membrane</location>
        <topology evidence="1">Multi-pass membrane protein</topology>
    </subcellularLocation>
</comment>
<reference evidence="10" key="1">
    <citation type="submission" date="2023-07" db="EMBL/GenBank/DDBJ databases">
        <authorList>
            <consortium name="AG Swart"/>
            <person name="Singh M."/>
            <person name="Singh A."/>
            <person name="Seah K."/>
            <person name="Emmerich C."/>
        </authorList>
    </citation>
    <scope>NUCLEOTIDE SEQUENCE</scope>
    <source>
        <strain evidence="10">DP1</strain>
    </source>
</reference>
<feature type="region of interest" description="Disordered" evidence="8">
    <location>
        <begin position="195"/>
        <end position="222"/>
    </location>
</feature>
<organism evidence="10 11">
    <name type="scientific">Euplotes crassus</name>
    <dbReference type="NCBI Taxonomy" id="5936"/>
    <lineage>
        <taxon>Eukaryota</taxon>
        <taxon>Sar</taxon>
        <taxon>Alveolata</taxon>
        <taxon>Ciliophora</taxon>
        <taxon>Intramacronucleata</taxon>
        <taxon>Spirotrichea</taxon>
        <taxon>Hypotrichia</taxon>
        <taxon>Euplotida</taxon>
        <taxon>Euplotidae</taxon>
        <taxon>Moneuplotes</taxon>
    </lineage>
</organism>
<dbReference type="Proteomes" id="UP001295684">
    <property type="component" value="Unassembled WGS sequence"/>
</dbReference>
<dbReference type="GO" id="GO:0005783">
    <property type="term" value="C:endoplasmic reticulum"/>
    <property type="evidence" value="ECO:0007669"/>
    <property type="project" value="TreeGrafter"/>
</dbReference>
<dbReference type="GO" id="GO:0016020">
    <property type="term" value="C:membrane"/>
    <property type="evidence" value="ECO:0007669"/>
    <property type="project" value="UniProtKB-SubCell"/>
</dbReference>
<feature type="transmembrane region" description="Helical" evidence="7">
    <location>
        <begin position="87"/>
        <end position="113"/>
    </location>
</feature>
<proteinExistence type="inferred from homology"/>
<evidence type="ECO:0000313" key="11">
    <source>
        <dbReference type="Proteomes" id="UP001295684"/>
    </source>
</evidence>
<comment type="similarity">
    <text evidence="7">Belongs to the DHHC palmitoyltransferase family.</text>
</comment>
<keyword evidence="11" id="KW-1185">Reference proteome</keyword>
<dbReference type="PANTHER" id="PTHR22883">
    <property type="entry name" value="ZINC FINGER DHHC DOMAIN CONTAINING PROTEIN"/>
    <property type="match status" value="1"/>
</dbReference>
<dbReference type="PROSITE" id="PS50216">
    <property type="entry name" value="DHHC"/>
    <property type="match status" value="1"/>
</dbReference>
<feature type="domain" description="Palmitoyltransferase DHHC" evidence="9">
    <location>
        <begin position="5"/>
        <end position="124"/>
    </location>
</feature>
<evidence type="ECO:0000313" key="10">
    <source>
        <dbReference type="EMBL" id="CAI2363986.1"/>
    </source>
</evidence>
<evidence type="ECO:0000256" key="8">
    <source>
        <dbReference type="SAM" id="MobiDB-lite"/>
    </source>
</evidence>
<name>A0AAD1UCB6_EUPCR</name>
<gene>
    <name evidence="10" type="ORF">ECRASSUSDP1_LOCUS5326</name>
</gene>
<comment type="catalytic activity">
    <reaction evidence="7">
        <text>L-cysteinyl-[protein] + hexadecanoyl-CoA = S-hexadecanoyl-L-cysteinyl-[protein] + CoA</text>
        <dbReference type="Rhea" id="RHEA:36683"/>
        <dbReference type="Rhea" id="RHEA-COMP:10131"/>
        <dbReference type="Rhea" id="RHEA-COMP:11032"/>
        <dbReference type="ChEBI" id="CHEBI:29950"/>
        <dbReference type="ChEBI" id="CHEBI:57287"/>
        <dbReference type="ChEBI" id="CHEBI:57379"/>
        <dbReference type="ChEBI" id="CHEBI:74151"/>
        <dbReference type="EC" id="2.3.1.225"/>
    </reaction>
</comment>
<evidence type="ECO:0000256" key="5">
    <source>
        <dbReference type="ARBA" id="ARBA00023136"/>
    </source>
</evidence>
<dbReference type="EMBL" id="CAMPGE010005139">
    <property type="protein sequence ID" value="CAI2363986.1"/>
    <property type="molecule type" value="Genomic_DNA"/>
</dbReference>
<dbReference type="GO" id="GO:0019706">
    <property type="term" value="F:protein-cysteine S-palmitoyltransferase activity"/>
    <property type="evidence" value="ECO:0007669"/>
    <property type="project" value="UniProtKB-EC"/>
</dbReference>
<evidence type="ECO:0000256" key="6">
    <source>
        <dbReference type="ARBA" id="ARBA00023315"/>
    </source>
</evidence>
<evidence type="ECO:0000256" key="3">
    <source>
        <dbReference type="ARBA" id="ARBA00022692"/>
    </source>
</evidence>
<evidence type="ECO:0000259" key="9">
    <source>
        <dbReference type="Pfam" id="PF01529"/>
    </source>
</evidence>
<evidence type="ECO:0000256" key="4">
    <source>
        <dbReference type="ARBA" id="ARBA00022989"/>
    </source>
</evidence>
<comment type="domain">
    <text evidence="7">The DHHC domain is required for palmitoyltransferase activity.</text>
</comment>
<dbReference type="PANTHER" id="PTHR22883:SF306">
    <property type="entry name" value="PROTEIN S-ACYLTRANSFERASE 18"/>
    <property type="match status" value="1"/>
</dbReference>
<protein>
    <recommendedName>
        <fullName evidence="7">Palmitoyltransferase</fullName>
        <ecNumber evidence="7">2.3.1.225</ecNumber>
    </recommendedName>
</protein>
<dbReference type="EC" id="2.3.1.225" evidence="7"/>
<keyword evidence="4 7" id="KW-1133">Transmembrane helix</keyword>
<accession>A0AAD1UCB6</accession>
<dbReference type="GO" id="GO:0006612">
    <property type="term" value="P:protein targeting to membrane"/>
    <property type="evidence" value="ECO:0007669"/>
    <property type="project" value="TreeGrafter"/>
</dbReference>
<dbReference type="GO" id="GO:0005794">
    <property type="term" value="C:Golgi apparatus"/>
    <property type="evidence" value="ECO:0007669"/>
    <property type="project" value="TreeGrafter"/>
</dbReference>
<dbReference type="InterPro" id="IPR001594">
    <property type="entry name" value="Palmitoyltrfase_DHHC"/>
</dbReference>